<evidence type="ECO:0000313" key="2">
    <source>
        <dbReference type="EMBL" id="KAK5836006.1"/>
    </source>
</evidence>
<gene>
    <name evidence="2" type="ORF">PVK06_011741</name>
</gene>
<reference evidence="2 3" key="1">
    <citation type="submission" date="2023-03" db="EMBL/GenBank/DDBJ databases">
        <title>WGS of Gossypium arboreum.</title>
        <authorList>
            <person name="Yu D."/>
        </authorList>
    </citation>
    <scope>NUCLEOTIDE SEQUENCE [LARGE SCALE GENOMIC DNA]</scope>
    <source>
        <tissue evidence="2">Leaf</tissue>
    </source>
</reference>
<keyword evidence="3" id="KW-1185">Reference proteome</keyword>
<name>A0ABR0Q9T2_GOSAR</name>
<proteinExistence type="predicted"/>
<feature type="region of interest" description="Disordered" evidence="1">
    <location>
        <begin position="20"/>
        <end position="45"/>
    </location>
</feature>
<evidence type="ECO:0000313" key="3">
    <source>
        <dbReference type="Proteomes" id="UP001358586"/>
    </source>
</evidence>
<dbReference type="Proteomes" id="UP001358586">
    <property type="component" value="Chromosome 4"/>
</dbReference>
<accession>A0ABR0Q9T2</accession>
<protein>
    <submittedName>
        <fullName evidence="2">Uncharacterized protein</fullName>
    </submittedName>
</protein>
<comment type="caution">
    <text evidence="2">The sequence shown here is derived from an EMBL/GenBank/DDBJ whole genome shotgun (WGS) entry which is preliminary data.</text>
</comment>
<evidence type="ECO:0000256" key="1">
    <source>
        <dbReference type="SAM" id="MobiDB-lite"/>
    </source>
</evidence>
<feature type="compositionally biased region" description="Basic and acidic residues" evidence="1">
    <location>
        <begin position="29"/>
        <end position="43"/>
    </location>
</feature>
<organism evidence="2 3">
    <name type="scientific">Gossypium arboreum</name>
    <name type="common">Tree cotton</name>
    <name type="synonym">Gossypium nanking</name>
    <dbReference type="NCBI Taxonomy" id="29729"/>
    <lineage>
        <taxon>Eukaryota</taxon>
        <taxon>Viridiplantae</taxon>
        <taxon>Streptophyta</taxon>
        <taxon>Embryophyta</taxon>
        <taxon>Tracheophyta</taxon>
        <taxon>Spermatophyta</taxon>
        <taxon>Magnoliopsida</taxon>
        <taxon>eudicotyledons</taxon>
        <taxon>Gunneridae</taxon>
        <taxon>Pentapetalae</taxon>
        <taxon>rosids</taxon>
        <taxon>malvids</taxon>
        <taxon>Malvales</taxon>
        <taxon>Malvaceae</taxon>
        <taxon>Malvoideae</taxon>
        <taxon>Gossypium</taxon>
    </lineage>
</organism>
<dbReference type="EMBL" id="JARKNE010000004">
    <property type="protein sequence ID" value="KAK5836006.1"/>
    <property type="molecule type" value="Genomic_DNA"/>
</dbReference>
<sequence length="102" mass="11688">MEALMESKYEVVAAVDARVQLDNSGHKRPRDEKGSQRIGESSDSKLVGHRHDVVFNVVNPSNTEWELFQKKWKEFDNLFFPPEPKATTLATIEEANNEGRKM</sequence>